<comment type="caution">
    <text evidence="2">The sequence shown here is derived from an EMBL/GenBank/DDBJ whole genome shotgun (WGS) entry which is preliminary data.</text>
</comment>
<proteinExistence type="predicted"/>
<dbReference type="EMBL" id="JAVKGT010000044">
    <property type="protein sequence ID" value="MDR5712936.1"/>
    <property type="molecule type" value="Genomic_DNA"/>
</dbReference>
<feature type="region of interest" description="Disordered" evidence="1">
    <location>
        <begin position="30"/>
        <end position="53"/>
    </location>
</feature>
<gene>
    <name evidence="2" type="ORF">RH857_12480</name>
</gene>
<evidence type="ECO:0000313" key="3">
    <source>
        <dbReference type="Proteomes" id="UP001260872"/>
    </source>
</evidence>
<organism evidence="2 3">
    <name type="scientific">Nesterenkonia flava</name>
    <dbReference type="NCBI Taxonomy" id="469799"/>
    <lineage>
        <taxon>Bacteria</taxon>
        <taxon>Bacillati</taxon>
        <taxon>Actinomycetota</taxon>
        <taxon>Actinomycetes</taxon>
        <taxon>Micrococcales</taxon>
        <taxon>Micrococcaceae</taxon>
        <taxon>Nesterenkonia</taxon>
    </lineage>
</organism>
<sequence length="95" mass="10266">MTIYGREVELEPLAPGEVVEEVVVVAKTRSTQHQEGVTVASVGNDPDTGEPPRMSSELKYLMDLGASPDLIAKRAKLAGPHSVLRAIRKDDDTPK</sequence>
<evidence type="ECO:0000313" key="2">
    <source>
        <dbReference type="EMBL" id="MDR5712936.1"/>
    </source>
</evidence>
<name>A0ABU1FW85_9MICC</name>
<dbReference type="Proteomes" id="UP001260872">
    <property type="component" value="Unassembled WGS sequence"/>
</dbReference>
<accession>A0ABU1FW85</accession>
<protein>
    <submittedName>
        <fullName evidence="2">Uncharacterized protein</fullName>
    </submittedName>
</protein>
<keyword evidence="3" id="KW-1185">Reference proteome</keyword>
<evidence type="ECO:0000256" key="1">
    <source>
        <dbReference type="SAM" id="MobiDB-lite"/>
    </source>
</evidence>
<reference evidence="3" key="1">
    <citation type="submission" date="2023-07" db="EMBL/GenBank/DDBJ databases">
        <title>Description of three actinobacteria isolated from air of manufacturing shop in a pharmaceutical factory.</title>
        <authorList>
            <person name="Zhang D.-F."/>
        </authorList>
    </citation>
    <scope>NUCLEOTIDE SEQUENCE [LARGE SCALE GENOMIC DNA]</scope>
    <source>
        <strain evidence="3">CCTCC AB 207010</strain>
    </source>
</reference>